<dbReference type="Proteomes" id="UP001329825">
    <property type="component" value="Chromosome 1"/>
</dbReference>
<feature type="transmembrane region" description="Helical" evidence="1">
    <location>
        <begin position="178"/>
        <end position="200"/>
    </location>
</feature>
<keyword evidence="1" id="KW-1133">Transmembrane helix</keyword>
<evidence type="ECO:0000313" key="3">
    <source>
        <dbReference type="Proteomes" id="UP001329825"/>
    </source>
</evidence>
<evidence type="ECO:0000256" key="1">
    <source>
        <dbReference type="SAM" id="Phobius"/>
    </source>
</evidence>
<organism evidence="2 3">
    <name type="scientific">Kwoniella shivajii</name>
    <dbReference type="NCBI Taxonomy" id="564305"/>
    <lineage>
        <taxon>Eukaryota</taxon>
        <taxon>Fungi</taxon>
        <taxon>Dikarya</taxon>
        <taxon>Basidiomycota</taxon>
        <taxon>Agaricomycotina</taxon>
        <taxon>Tremellomycetes</taxon>
        <taxon>Tremellales</taxon>
        <taxon>Cryptococcaceae</taxon>
        <taxon>Kwoniella</taxon>
    </lineage>
</organism>
<reference evidence="2 3" key="1">
    <citation type="submission" date="2024-01" db="EMBL/GenBank/DDBJ databases">
        <title>Comparative genomics of Cryptococcus and Kwoniella reveals pathogenesis evolution and contrasting modes of karyotype evolution via chromosome fusion or intercentromeric recombination.</title>
        <authorList>
            <person name="Coelho M.A."/>
            <person name="David-Palma M."/>
            <person name="Shea T."/>
            <person name="Bowers K."/>
            <person name="McGinley-Smith S."/>
            <person name="Mohammad A.W."/>
            <person name="Gnirke A."/>
            <person name="Yurkov A.M."/>
            <person name="Nowrousian M."/>
            <person name="Sun S."/>
            <person name="Cuomo C.A."/>
            <person name="Heitman J."/>
        </authorList>
    </citation>
    <scope>NUCLEOTIDE SEQUENCE [LARGE SCALE GENOMIC DNA]</scope>
    <source>
        <strain evidence="2">CBS 11374</strain>
    </source>
</reference>
<dbReference type="GeneID" id="87952455"/>
<name>A0ABZ1CPW7_9TREE</name>
<gene>
    <name evidence="2" type="ORF">IL334_000324</name>
</gene>
<dbReference type="RefSeq" id="XP_062788159.1">
    <property type="nucleotide sequence ID" value="XM_062932108.1"/>
</dbReference>
<sequence>MGGLPSSRRLKFNALIHSLSIISTLISFIMLSMVAFYNAPLDHVHSTLESTVGARMWLITVNETSNTLIYDKSHSDYPNKRFTHYNPADFESSENDNVNPMREGLGLGRRDDSGIHAYGFGIWGWCEWSNNDWMGNAKCTKKAFWTLPKCAMPTWDNIDQVMGNFPDAVTKALSSTSFLVVFAPFLVLSFLILLCFALRFPGPYPPYPMPPKSERKWSKDTPINTQTKIAWILRDWKTHVIFFILMSILLIPTIVTVLIAKSKLNNTDKVAIGGALISNVGTGFDLIFASWVCLLIAQGFCMLRNGLIPKGKKVSKLSTG</sequence>
<dbReference type="EMBL" id="CP141881">
    <property type="protein sequence ID" value="WRT63419.1"/>
    <property type="molecule type" value="Genomic_DNA"/>
</dbReference>
<feature type="transmembrane region" description="Helical" evidence="1">
    <location>
        <begin position="280"/>
        <end position="303"/>
    </location>
</feature>
<proteinExistence type="predicted"/>
<keyword evidence="3" id="KW-1185">Reference proteome</keyword>
<keyword evidence="1" id="KW-0812">Transmembrane</keyword>
<keyword evidence="1" id="KW-0472">Membrane</keyword>
<evidence type="ECO:0000313" key="2">
    <source>
        <dbReference type="EMBL" id="WRT63419.1"/>
    </source>
</evidence>
<feature type="transmembrane region" description="Helical" evidence="1">
    <location>
        <begin position="12"/>
        <end position="37"/>
    </location>
</feature>
<protein>
    <submittedName>
        <fullName evidence="2">Uncharacterized protein</fullName>
    </submittedName>
</protein>
<accession>A0ABZ1CPW7</accession>
<feature type="transmembrane region" description="Helical" evidence="1">
    <location>
        <begin position="240"/>
        <end position="260"/>
    </location>
</feature>